<dbReference type="Proteomes" id="UP000199534">
    <property type="component" value="Unassembled WGS sequence"/>
</dbReference>
<keyword evidence="10" id="KW-1185">Reference proteome</keyword>
<reference evidence="9 10" key="1">
    <citation type="submission" date="2016-10" db="EMBL/GenBank/DDBJ databases">
        <authorList>
            <person name="de Groot N.N."/>
        </authorList>
    </citation>
    <scope>NUCLEOTIDE SEQUENCE [LARGE SCALE GENOMIC DNA]</scope>
    <source>
        <strain evidence="9 10">DSM 21019</strain>
    </source>
</reference>
<evidence type="ECO:0000256" key="6">
    <source>
        <dbReference type="ARBA" id="ARBA00023136"/>
    </source>
</evidence>
<dbReference type="SUPFAM" id="SSF56935">
    <property type="entry name" value="Porins"/>
    <property type="match status" value="1"/>
</dbReference>
<evidence type="ECO:0000256" key="7">
    <source>
        <dbReference type="ARBA" id="ARBA00023237"/>
    </source>
</evidence>
<dbReference type="RefSeq" id="WP_092983012.1">
    <property type="nucleotide sequence ID" value="NZ_FOYQ01000002.1"/>
</dbReference>
<evidence type="ECO:0000256" key="1">
    <source>
        <dbReference type="ARBA" id="ARBA00004571"/>
    </source>
</evidence>
<dbReference type="OrthoDB" id="9765571at2"/>
<keyword evidence="6" id="KW-0472">Membrane</keyword>
<comment type="subcellular location">
    <subcellularLocation>
        <location evidence="1">Cell outer membrane</location>
        <topology evidence="1">Multi-pass membrane protein</topology>
    </subcellularLocation>
</comment>
<dbReference type="Gene3D" id="2.40.160.60">
    <property type="entry name" value="Outer membrane protein transport protein (OMPP1/FadL/TodX)"/>
    <property type="match status" value="1"/>
</dbReference>
<evidence type="ECO:0000256" key="3">
    <source>
        <dbReference type="ARBA" id="ARBA00022452"/>
    </source>
</evidence>
<protein>
    <submittedName>
        <fullName evidence="9">Outer membrane protein transport protein (OMPP1/FadL/TodX)</fullName>
    </submittedName>
</protein>
<dbReference type="EMBL" id="FOYQ01000002">
    <property type="protein sequence ID" value="SFR52789.1"/>
    <property type="molecule type" value="Genomic_DNA"/>
</dbReference>
<keyword evidence="4" id="KW-0812">Transmembrane</keyword>
<evidence type="ECO:0000256" key="8">
    <source>
        <dbReference type="SAM" id="SignalP"/>
    </source>
</evidence>
<keyword evidence="7" id="KW-0998">Cell outer membrane</keyword>
<organism evidence="9 10">
    <name type="scientific">Robiginitalea myxolifaciens</name>
    <dbReference type="NCBI Taxonomy" id="400055"/>
    <lineage>
        <taxon>Bacteria</taxon>
        <taxon>Pseudomonadati</taxon>
        <taxon>Bacteroidota</taxon>
        <taxon>Flavobacteriia</taxon>
        <taxon>Flavobacteriales</taxon>
        <taxon>Flavobacteriaceae</taxon>
        <taxon>Robiginitalea</taxon>
    </lineage>
</organism>
<keyword evidence="3" id="KW-1134">Transmembrane beta strand</keyword>
<dbReference type="PANTHER" id="PTHR35093">
    <property type="entry name" value="OUTER MEMBRANE PROTEIN NMB0088-RELATED"/>
    <property type="match status" value="1"/>
</dbReference>
<dbReference type="Pfam" id="PF03349">
    <property type="entry name" value="Toluene_X"/>
    <property type="match status" value="1"/>
</dbReference>
<sequence>MKRIFTFILTGLCLSASAQTINDVLRYSLEDVQGTARFQSMSGAFGALGGDLSAIAINPAGTAVFENGIMSVSASNYHRDNLSGFASDLTQVTDNSLDVNQAGGVFVFKSGSNSDWSKIAVGINYELVRNFDNRVRAVGSTAIGLDNYFLNFAQGVPLGPLRVQDGETIADAYLDIGGGLGFADQQAFLGFQAGFIDPVDPDDDNNTQYLSNSEYSTVIQDYEEQTSGFNSKFSVTFAGAYKNNLYLGASLNVHSTLFERITFLDESGYQAASPIQSALFDSFLRSEGSGFSFNLGAIARLNDNVRIGGSYQSPTWYRILDDFAQRANTDFEFKNQSITQINFGVVNLFEAYTIRTPAKYTGSLALVFGPQGLLSFDYDYQDFSTAQLRPVNDPNFSAENDFISEQLGAVSTFRLGGEYRIENWSLRGGYRYQQSPYKDNDLWGDLEGYSAGLGYSWGPNRIDLAYSRTDQDTAVSLYDGGLSDIGVNRINTLVTLSYTINF</sequence>
<evidence type="ECO:0000256" key="4">
    <source>
        <dbReference type="ARBA" id="ARBA00022692"/>
    </source>
</evidence>
<name>A0A1I6HEA9_9FLAO</name>
<dbReference type="GO" id="GO:0009279">
    <property type="term" value="C:cell outer membrane"/>
    <property type="evidence" value="ECO:0007669"/>
    <property type="project" value="UniProtKB-SubCell"/>
</dbReference>
<dbReference type="InterPro" id="IPR005017">
    <property type="entry name" value="OMPP1/FadL/TodX"/>
</dbReference>
<feature type="signal peptide" evidence="8">
    <location>
        <begin position="1"/>
        <end position="18"/>
    </location>
</feature>
<evidence type="ECO:0000256" key="2">
    <source>
        <dbReference type="ARBA" id="ARBA00008163"/>
    </source>
</evidence>
<evidence type="ECO:0000313" key="9">
    <source>
        <dbReference type="EMBL" id="SFR52789.1"/>
    </source>
</evidence>
<gene>
    <name evidence="9" type="ORF">SAMN04490243_2637</name>
</gene>
<feature type="chain" id="PRO_5011613344" evidence="8">
    <location>
        <begin position="19"/>
        <end position="502"/>
    </location>
</feature>
<dbReference type="GO" id="GO:0015483">
    <property type="term" value="F:long-chain fatty acid transporting porin activity"/>
    <property type="evidence" value="ECO:0007669"/>
    <property type="project" value="TreeGrafter"/>
</dbReference>
<keyword evidence="5 8" id="KW-0732">Signal</keyword>
<evidence type="ECO:0000313" key="10">
    <source>
        <dbReference type="Proteomes" id="UP000199534"/>
    </source>
</evidence>
<evidence type="ECO:0000256" key="5">
    <source>
        <dbReference type="ARBA" id="ARBA00022729"/>
    </source>
</evidence>
<dbReference type="PANTHER" id="PTHR35093:SF8">
    <property type="entry name" value="OUTER MEMBRANE PROTEIN NMB0088-RELATED"/>
    <property type="match status" value="1"/>
</dbReference>
<dbReference type="AlphaFoldDB" id="A0A1I6HEA9"/>
<accession>A0A1I6HEA9</accession>
<proteinExistence type="inferred from homology"/>
<dbReference type="STRING" id="400055.SAMN04490243_2637"/>
<comment type="similarity">
    <text evidence="2">Belongs to the OmpP1/FadL family.</text>
</comment>